<dbReference type="AlphaFoldDB" id="A0AAD6SIX9"/>
<organism evidence="2 3">
    <name type="scientific">Mycena alexandri</name>
    <dbReference type="NCBI Taxonomy" id="1745969"/>
    <lineage>
        <taxon>Eukaryota</taxon>
        <taxon>Fungi</taxon>
        <taxon>Dikarya</taxon>
        <taxon>Basidiomycota</taxon>
        <taxon>Agaricomycotina</taxon>
        <taxon>Agaricomycetes</taxon>
        <taxon>Agaricomycetidae</taxon>
        <taxon>Agaricales</taxon>
        <taxon>Marasmiineae</taxon>
        <taxon>Mycenaceae</taxon>
        <taxon>Mycena</taxon>
    </lineage>
</organism>
<dbReference type="Proteomes" id="UP001218188">
    <property type="component" value="Unassembled WGS sequence"/>
</dbReference>
<accession>A0AAD6SIX9</accession>
<reference evidence="2" key="1">
    <citation type="submission" date="2023-03" db="EMBL/GenBank/DDBJ databases">
        <title>Massive genome expansion in bonnet fungi (Mycena s.s.) driven by repeated elements and novel gene families across ecological guilds.</title>
        <authorList>
            <consortium name="Lawrence Berkeley National Laboratory"/>
            <person name="Harder C.B."/>
            <person name="Miyauchi S."/>
            <person name="Viragh M."/>
            <person name="Kuo A."/>
            <person name="Thoen E."/>
            <person name="Andreopoulos B."/>
            <person name="Lu D."/>
            <person name="Skrede I."/>
            <person name="Drula E."/>
            <person name="Henrissat B."/>
            <person name="Morin E."/>
            <person name="Kohler A."/>
            <person name="Barry K."/>
            <person name="LaButti K."/>
            <person name="Morin E."/>
            <person name="Salamov A."/>
            <person name="Lipzen A."/>
            <person name="Mereny Z."/>
            <person name="Hegedus B."/>
            <person name="Baldrian P."/>
            <person name="Stursova M."/>
            <person name="Weitz H."/>
            <person name="Taylor A."/>
            <person name="Grigoriev I.V."/>
            <person name="Nagy L.G."/>
            <person name="Martin F."/>
            <person name="Kauserud H."/>
        </authorList>
    </citation>
    <scope>NUCLEOTIDE SEQUENCE</scope>
    <source>
        <strain evidence="2">CBHHK200</strain>
    </source>
</reference>
<dbReference type="EMBL" id="JARJCM010000131">
    <property type="protein sequence ID" value="KAJ7026935.1"/>
    <property type="molecule type" value="Genomic_DNA"/>
</dbReference>
<sequence>MFPTTTFVTLLLAALAIAGPTTSPRDDGLVTFCFLNGSCFQSSAVPNGQCVDLPLFSEMETASVSAPGVECILSPDRGCTGNTGLTGVLLNSAGTVQLSALGLSNVESFLCTSDVDLINLCFSTVSEGCYQATTVTNGCANLPLFSETFASTSLTTNGTECTLFENPDCAGGVSTVITEASVSIDLGSVGLNNVGSFSCNNA</sequence>
<proteinExistence type="predicted"/>
<feature type="chain" id="PRO_5042245801" evidence="1">
    <location>
        <begin position="19"/>
        <end position="202"/>
    </location>
</feature>
<keyword evidence="1" id="KW-0732">Signal</keyword>
<keyword evidence="3" id="KW-1185">Reference proteome</keyword>
<evidence type="ECO:0000313" key="2">
    <source>
        <dbReference type="EMBL" id="KAJ7026935.1"/>
    </source>
</evidence>
<evidence type="ECO:0000313" key="3">
    <source>
        <dbReference type="Proteomes" id="UP001218188"/>
    </source>
</evidence>
<protein>
    <submittedName>
        <fullName evidence="2">Uncharacterized protein</fullName>
    </submittedName>
</protein>
<name>A0AAD6SIX9_9AGAR</name>
<evidence type="ECO:0000256" key="1">
    <source>
        <dbReference type="SAM" id="SignalP"/>
    </source>
</evidence>
<comment type="caution">
    <text evidence="2">The sequence shown here is derived from an EMBL/GenBank/DDBJ whole genome shotgun (WGS) entry which is preliminary data.</text>
</comment>
<gene>
    <name evidence="2" type="ORF">C8F04DRAFT_100384</name>
</gene>
<feature type="signal peptide" evidence="1">
    <location>
        <begin position="1"/>
        <end position="18"/>
    </location>
</feature>